<dbReference type="PANTHER" id="PTHR43085:SF1">
    <property type="entry name" value="PSEUDOURIDINE KINASE-RELATED"/>
    <property type="match status" value="1"/>
</dbReference>
<gene>
    <name evidence="7" type="ORF">SAMN04244570_1058</name>
</gene>
<dbReference type="PROSITE" id="PS00584">
    <property type="entry name" value="PFKB_KINASES_2"/>
    <property type="match status" value="1"/>
</dbReference>
<reference evidence="8" key="1">
    <citation type="submission" date="2017-02" db="EMBL/GenBank/DDBJ databases">
        <authorList>
            <person name="Varghese N."/>
            <person name="Submissions S."/>
        </authorList>
    </citation>
    <scope>NUCLEOTIDE SEQUENCE [LARGE SCALE GENOMIC DNA]</scope>
    <source>
        <strain evidence="8">DSM 23966</strain>
    </source>
</reference>
<dbReference type="CDD" id="cd01166">
    <property type="entry name" value="KdgK"/>
    <property type="match status" value="1"/>
</dbReference>
<evidence type="ECO:0000313" key="7">
    <source>
        <dbReference type="EMBL" id="SKA90988.1"/>
    </source>
</evidence>
<dbReference type="PANTHER" id="PTHR43085">
    <property type="entry name" value="HEXOKINASE FAMILY MEMBER"/>
    <property type="match status" value="1"/>
</dbReference>
<proteinExistence type="inferred from homology"/>
<feature type="domain" description="Carbohydrate kinase PfkB" evidence="6">
    <location>
        <begin position="6"/>
        <end position="301"/>
    </location>
</feature>
<dbReference type="InterPro" id="IPR029056">
    <property type="entry name" value="Ribokinase-like"/>
</dbReference>
<evidence type="ECO:0000256" key="5">
    <source>
        <dbReference type="ARBA" id="ARBA00022840"/>
    </source>
</evidence>
<dbReference type="SUPFAM" id="SSF53613">
    <property type="entry name" value="Ribokinase-like"/>
    <property type="match status" value="1"/>
</dbReference>
<name>A0A1T4XPF0_9BACL</name>
<dbReference type="Proteomes" id="UP000190042">
    <property type="component" value="Unassembled WGS sequence"/>
</dbReference>
<keyword evidence="8" id="KW-1185">Reference proteome</keyword>
<dbReference type="AlphaFoldDB" id="A0A1T4XPF0"/>
<sequence length="318" mass="35244">MSKNFNVLTIGDSMITMNPFTTGPMRFVSTFERKVGGAELNFAIGCARLGMKSKWISRLGEDEFGRVIYNFARGEGIDVSEVDFVEGYPTSVNFKEIRESGDGKTFYYRHQSPILTLKPEDINDECLDSVDLVHITGVFLAIDPQNLVITKKLISLANKKSIPVSFDPNIRLKLWTIEEAKKVYFELFPHIDILLTGLDEIDTLLDGSSEVSLTKFAEKYGISDLVIKDGASGSRLYRSGQWFSAPAFNVPVVDTVGAGDGFDAGYVYSYLHNTEPEQALRFANGVGALVVTVSGDNEGLPYLSEVQSFIQGEKEIER</sequence>
<keyword evidence="3" id="KW-0547">Nucleotide-binding</keyword>
<evidence type="ECO:0000313" key="8">
    <source>
        <dbReference type="Proteomes" id="UP000190042"/>
    </source>
</evidence>
<dbReference type="Gene3D" id="3.40.1190.20">
    <property type="match status" value="1"/>
</dbReference>
<dbReference type="InterPro" id="IPR002173">
    <property type="entry name" value="Carboh/pur_kinase_PfkB_CS"/>
</dbReference>
<comment type="similarity">
    <text evidence="1">Belongs to the carbohydrate kinase PfkB family.</text>
</comment>
<evidence type="ECO:0000256" key="3">
    <source>
        <dbReference type="ARBA" id="ARBA00022741"/>
    </source>
</evidence>
<dbReference type="InterPro" id="IPR011611">
    <property type="entry name" value="PfkB_dom"/>
</dbReference>
<dbReference type="RefSeq" id="WP_078816800.1">
    <property type="nucleotide sequence ID" value="NZ_FUYJ01000001.1"/>
</dbReference>
<keyword evidence="2" id="KW-0808">Transferase</keyword>
<dbReference type="Pfam" id="PF00294">
    <property type="entry name" value="PfkB"/>
    <property type="match status" value="1"/>
</dbReference>
<evidence type="ECO:0000256" key="2">
    <source>
        <dbReference type="ARBA" id="ARBA00022679"/>
    </source>
</evidence>
<dbReference type="EMBL" id="FUYJ01000001">
    <property type="protein sequence ID" value="SKA90988.1"/>
    <property type="molecule type" value="Genomic_DNA"/>
</dbReference>
<protein>
    <submittedName>
        <fullName evidence="7">2-dehydro-3-deoxygluconokinase</fullName>
    </submittedName>
</protein>
<organism evidence="7 8">
    <name type="scientific">Sporosarcina newyorkensis</name>
    <dbReference type="NCBI Taxonomy" id="759851"/>
    <lineage>
        <taxon>Bacteria</taxon>
        <taxon>Bacillati</taxon>
        <taxon>Bacillota</taxon>
        <taxon>Bacilli</taxon>
        <taxon>Bacillales</taxon>
        <taxon>Caryophanaceae</taxon>
        <taxon>Sporosarcina</taxon>
    </lineage>
</organism>
<evidence type="ECO:0000256" key="1">
    <source>
        <dbReference type="ARBA" id="ARBA00010688"/>
    </source>
</evidence>
<accession>A0A1T4XPF0</accession>
<dbReference type="GO" id="GO:0005524">
    <property type="term" value="F:ATP binding"/>
    <property type="evidence" value="ECO:0007669"/>
    <property type="project" value="UniProtKB-KW"/>
</dbReference>
<dbReference type="GO" id="GO:0016301">
    <property type="term" value="F:kinase activity"/>
    <property type="evidence" value="ECO:0007669"/>
    <property type="project" value="UniProtKB-KW"/>
</dbReference>
<evidence type="ECO:0000256" key="4">
    <source>
        <dbReference type="ARBA" id="ARBA00022777"/>
    </source>
</evidence>
<dbReference type="InterPro" id="IPR050306">
    <property type="entry name" value="PfkB_Carbo_kinase"/>
</dbReference>
<keyword evidence="5" id="KW-0067">ATP-binding</keyword>
<evidence type="ECO:0000259" key="6">
    <source>
        <dbReference type="Pfam" id="PF00294"/>
    </source>
</evidence>
<keyword evidence="4 7" id="KW-0418">Kinase</keyword>